<organism evidence="1 2">
    <name type="scientific">Coniosporium tulheliwenetii</name>
    <dbReference type="NCBI Taxonomy" id="3383036"/>
    <lineage>
        <taxon>Eukaryota</taxon>
        <taxon>Fungi</taxon>
        <taxon>Dikarya</taxon>
        <taxon>Ascomycota</taxon>
        <taxon>Pezizomycotina</taxon>
        <taxon>Dothideomycetes</taxon>
        <taxon>Dothideomycetes incertae sedis</taxon>
        <taxon>Coniosporium</taxon>
    </lineage>
</organism>
<comment type="caution">
    <text evidence="1">The sequence shown here is derived from an EMBL/GenBank/DDBJ whole genome shotgun (WGS) entry which is preliminary data.</text>
</comment>
<reference evidence="1" key="1">
    <citation type="submission" date="2022-10" db="EMBL/GenBank/DDBJ databases">
        <title>Culturing micro-colonial fungi from biological soil crusts in the Mojave desert and describing Neophaeococcomyces mojavensis, and introducing the new genera and species Taxawa tesnikishii.</title>
        <authorList>
            <person name="Kurbessoian T."/>
            <person name="Stajich J.E."/>
        </authorList>
    </citation>
    <scope>NUCLEOTIDE SEQUENCE</scope>
    <source>
        <strain evidence="1">JES_115</strain>
    </source>
</reference>
<evidence type="ECO:0000313" key="2">
    <source>
        <dbReference type="Proteomes" id="UP001172680"/>
    </source>
</evidence>
<dbReference type="Proteomes" id="UP001172680">
    <property type="component" value="Unassembled WGS sequence"/>
</dbReference>
<evidence type="ECO:0000313" key="1">
    <source>
        <dbReference type="EMBL" id="KAJ9644627.1"/>
    </source>
</evidence>
<dbReference type="EMBL" id="JAPDRP010000009">
    <property type="protein sequence ID" value="KAJ9644627.1"/>
    <property type="molecule type" value="Genomic_DNA"/>
</dbReference>
<keyword evidence="2" id="KW-1185">Reference proteome</keyword>
<name>A0ACC2ZBH5_9PEZI</name>
<sequence>MDLSKRQNVADPNNDPNVGAAQDPSKNSNSASTVLSTLAPVALIALIWFILFLILRRKFPQKYSPRTFLGTLRGAERTPSLPNGFLSWFPAFFKIPDTYVLNHHSLDGYLFLRLLKLSVISCFVGCLITWPVLFPVNITGGGGQQQLDMLSFSNVANNYYRYYAHAGCAWLFFGFIILMITRESIFYINLRQAYLMSPLYAHRMSSRTVLFTSVPQDYLNEAKLRAVLGEHVLRVWIPTDVSELEDMVEDRDKAAMKLEAAETKLIRLANGARLKSMKKSGAGHEESNAGLVDDEAESGSAAARWIQPKQRPTHRLKPIIGKKVDTINWARSELQHLIPEVEKEQNRHRSLDGTKLINSVFVEFDSLSEAQAAYQSLTHHQVLHMAPRYTGINPEEVIWSNLRIKWWERIIRVTATTAFVVVLIIFWSVPVAVVGAISNITYLTEQLPWLGFINDIPPAFRGVITGLLPVILLAALMALLPIILRLMARLGGDPTRSAVELTVQNTYFAFQVVQVFLVATIGSAASSAIQEIIQNPVSVTNLLSTQLPKASNFYLAYFILQGLGVVASILVGLAGLVIALILSKILDKTPRKLFRRWTRLYAPGWGTVFPVYTNLFIIAICYSCIAPLVLFFAGLGLWFFYFAYRYNLLYVYDVNVDTKGLVYPRALKQLFVGLYLAELCLIGLFAIKLGENGAIGPFVLMIVFLIFTALYHISLNAALKPLLQYLPKSLEAEERSLLSAENGNGTADGREKHGMHHAEGNAAPHKKPGLLAKFLRPDKYNDYRTMRRLVPRDFADINYEPEVARDAYLHPAITSTPPLLWIPRDPAGVSRQEVRDTGKVIAITDVGAHLDEKNKIVWDDPNISAPIHEEKVYY</sequence>
<protein>
    <submittedName>
        <fullName evidence="1">Phosphate metabolism protein 7</fullName>
    </submittedName>
</protein>
<gene>
    <name evidence="1" type="primary">PHM7_1</name>
    <name evidence="1" type="ORF">H2199_003590</name>
</gene>
<proteinExistence type="predicted"/>
<accession>A0ACC2ZBH5</accession>